<organism evidence="4 5">
    <name type="scientific">Wallemia ichthyophaga</name>
    <dbReference type="NCBI Taxonomy" id="245174"/>
    <lineage>
        <taxon>Eukaryota</taxon>
        <taxon>Fungi</taxon>
        <taxon>Dikarya</taxon>
        <taxon>Basidiomycota</taxon>
        <taxon>Wallemiomycotina</taxon>
        <taxon>Wallemiomycetes</taxon>
        <taxon>Wallemiales</taxon>
        <taxon>Wallemiaceae</taxon>
        <taxon>Wallemia</taxon>
    </lineage>
</organism>
<proteinExistence type="predicted"/>
<dbReference type="EMBL" id="SPOF01000139">
    <property type="protein sequence ID" value="TIB07046.1"/>
    <property type="molecule type" value="Genomic_DNA"/>
</dbReference>
<evidence type="ECO:0000259" key="3">
    <source>
        <dbReference type="Pfam" id="PF10342"/>
    </source>
</evidence>
<accession>A0A4T0GW37</accession>
<feature type="compositionally biased region" description="Acidic residues" evidence="2">
    <location>
        <begin position="154"/>
        <end position="168"/>
    </location>
</feature>
<dbReference type="PANTHER" id="PTHR28154">
    <property type="entry name" value="CELL WALL SYNTHESIS PROTEIN KNH1-RELATED"/>
    <property type="match status" value="1"/>
</dbReference>
<evidence type="ECO:0000256" key="1">
    <source>
        <dbReference type="ARBA" id="ARBA00022729"/>
    </source>
</evidence>
<reference evidence="4 5" key="1">
    <citation type="submission" date="2019-03" db="EMBL/GenBank/DDBJ databases">
        <title>Sequencing 23 genomes of Wallemia ichthyophaga.</title>
        <authorList>
            <person name="Gostincar C."/>
        </authorList>
    </citation>
    <scope>NUCLEOTIDE SEQUENCE [LARGE SCALE GENOMIC DNA]</scope>
    <source>
        <strain evidence="4 5">EXF-8621</strain>
    </source>
</reference>
<feature type="domain" description="Yeast cell wall synthesis Kre9/Knh1-like N-terminal" evidence="3">
    <location>
        <begin position="22"/>
        <end position="107"/>
    </location>
</feature>
<evidence type="ECO:0000256" key="2">
    <source>
        <dbReference type="SAM" id="MobiDB-lite"/>
    </source>
</evidence>
<dbReference type="GO" id="GO:0042546">
    <property type="term" value="P:cell wall biogenesis"/>
    <property type="evidence" value="ECO:0007669"/>
    <property type="project" value="InterPro"/>
</dbReference>
<gene>
    <name evidence="4" type="ORF">E3P90_04148</name>
</gene>
<dbReference type="Pfam" id="PF10342">
    <property type="entry name" value="Kre9_KNH"/>
    <property type="match status" value="1"/>
</dbReference>
<dbReference type="GO" id="GO:0006078">
    <property type="term" value="P:(1-&gt;6)-beta-D-glucan biosynthetic process"/>
    <property type="evidence" value="ECO:0007669"/>
    <property type="project" value="InterPro"/>
</dbReference>
<evidence type="ECO:0000313" key="5">
    <source>
        <dbReference type="Proteomes" id="UP000306954"/>
    </source>
</evidence>
<feature type="compositionally biased region" description="Low complexity" evidence="2">
    <location>
        <begin position="169"/>
        <end position="187"/>
    </location>
</feature>
<protein>
    <recommendedName>
        <fullName evidence="3">Yeast cell wall synthesis Kre9/Knh1-like N-terminal domain-containing protein</fullName>
    </recommendedName>
</protein>
<name>A0A4T0GW37_WALIC</name>
<dbReference type="InterPro" id="IPR045328">
    <property type="entry name" value="Kre9/Knh1"/>
</dbReference>
<keyword evidence="1" id="KW-0732">Signal</keyword>
<comment type="caution">
    <text evidence="4">The sequence shown here is derived from an EMBL/GenBank/DDBJ whole genome shotgun (WGS) entry which is preliminary data.</text>
</comment>
<evidence type="ECO:0000313" key="4">
    <source>
        <dbReference type="EMBL" id="TIB07046.1"/>
    </source>
</evidence>
<feature type="region of interest" description="Disordered" evidence="2">
    <location>
        <begin position="147"/>
        <end position="201"/>
    </location>
</feature>
<dbReference type="Proteomes" id="UP000306954">
    <property type="component" value="Unassembled WGS sequence"/>
</dbReference>
<feature type="non-terminal residue" evidence="4">
    <location>
        <position position="1"/>
    </location>
</feature>
<dbReference type="AlphaFoldDB" id="A0A4T0GW37"/>
<sequence>LDLWVYCLLKRIDAYLKQSITQPISGDTIEGGEEYTVEWVERGEDVTLSDIGQSHVYLYAGNDSDSMVPLTQLGTVDATEKEFNTTIDPEIGQNGTYYTIRVVSDNLQSQKPEMAQYDYPYIAYSDIFELTGMTGTFNETLLNATGAEKANNDGDSDSDNEDDSDSDNNGESGGDKNNNNNNSNGDNGDNGDEDDDSSASKSKAFAAMGATILGAAVYLL</sequence>
<dbReference type="InterPro" id="IPR018466">
    <property type="entry name" value="Kre9/Knh1-like_N"/>
</dbReference>
<dbReference type="PANTHER" id="PTHR28154:SF1">
    <property type="entry name" value="CELL WALL SYNTHESIS PROTEIN KNH1-RELATED"/>
    <property type="match status" value="1"/>
</dbReference>